<gene>
    <name evidence="1" type="ORF">PHYPA_021824</name>
</gene>
<proteinExistence type="predicted"/>
<dbReference type="InParanoid" id="A0A2K1J375"/>
<evidence type="ECO:0000313" key="2">
    <source>
        <dbReference type="EnsemblPlants" id="Pp3c17_8810V3.1"/>
    </source>
</evidence>
<organism evidence="1">
    <name type="scientific">Physcomitrium patens</name>
    <name type="common">Spreading-leaved earth moss</name>
    <name type="synonym">Physcomitrella patens</name>
    <dbReference type="NCBI Taxonomy" id="3218"/>
    <lineage>
        <taxon>Eukaryota</taxon>
        <taxon>Viridiplantae</taxon>
        <taxon>Streptophyta</taxon>
        <taxon>Embryophyta</taxon>
        <taxon>Bryophyta</taxon>
        <taxon>Bryophytina</taxon>
        <taxon>Bryopsida</taxon>
        <taxon>Funariidae</taxon>
        <taxon>Funariales</taxon>
        <taxon>Funariaceae</taxon>
        <taxon>Physcomitrium</taxon>
    </lineage>
</organism>
<reference evidence="1 3" key="2">
    <citation type="journal article" date="2018" name="Plant J.">
        <title>The Physcomitrella patens chromosome-scale assembly reveals moss genome structure and evolution.</title>
        <authorList>
            <person name="Lang D."/>
            <person name="Ullrich K.K."/>
            <person name="Murat F."/>
            <person name="Fuchs J."/>
            <person name="Jenkins J."/>
            <person name="Haas F.B."/>
            <person name="Piednoel M."/>
            <person name="Gundlach H."/>
            <person name="Van Bel M."/>
            <person name="Meyberg R."/>
            <person name="Vives C."/>
            <person name="Morata J."/>
            <person name="Symeonidi A."/>
            <person name="Hiss M."/>
            <person name="Muchero W."/>
            <person name="Kamisugi Y."/>
            <person name="Saleh O."/>
            <person name="Blanc G."/>
            <person name="Decker E.L."/>
            <person name="van Gessel N."/>
            <person name="Grimwood J."/>
            <person name="Hayes R.D."/>
            <person name="Graham S.W."/>
            <person name="Gunter L.E."/>
            <person name="McDaniel S.F."/>
            <person name="Hoernstein S.N.W."/>
            <person name="Larsson A."/>
            <person name="Li F.W."/>
            <person name="Perroud P.F."/>
            <person name="Phillips J."/>
            <person name="Ranjan P."/>
            <person name="Rokshar D.S."/>
            <person name="Rothfels C.J."/>
            <person name="Schneider L."/>
            <person name="Shu S."/>
            <person name="Stevenson D.W."/>
            <person name="Thummler F."/>
            <person name="Tillich M."/>
            <person name="Villarreal Aguilar J.C."/>
            <person name="Widiez T."/>
            <person name="Wong G.K."/>
            <person name="Wymore A."/>
            <person name="Zhang Y."/>
            <person name="Zimmer A.D."/>
            <person name="Quatrano R.S."/>
            <person name="Mayer K.F.X."/>
            <person name="Goodstein D."/>
            <person name="Casacuberta J.M."/>
            <person name="Vandepoele K."/>
            <person name="Reski R."/>
            <person name="Cuming A.C."/>
            <person name="Tuskan G.A."/>
            <person name="Maumus F."/>
            <person name="Salse J."/>
            <person name="Schmutz J."/>
            <person name="Rensing S.A."/>
        </authorList>
    </citation>
    <scope>NUCLEOTIDE SEQUENCE [LARGE SCALE GENOMIC DNA]</scope>
    <source>
        <strain evidence="2 3">cv. Gransden 2004</strain>
    </source>
</reference>
<reference evidence="1 3" key="1">
    <citation type="journal article" date="2008" name="Science">
        <title>The Physcomitrella genome reveals evolutionary insights into the conquest of land by plants.</title>
        <authorList>
            <person name="Rensing S."/>
            <person name="Lang D."/>
            <person name="Zimmer A."/>
            <person name="Terry A."/>
            <person name="Salamov A."/>
            <person name="Shapiro H."/>
            <person name="Nishiyama T."/>
            <person name="Perroud P.-F."/>
            <person name="Lindquist E."/>
            <person name="Kamisugi Y."/>
            <person name="Tanahashi T."/>
            <person name="Sakakibara K."/>
            <person name="Fujita T."/>
            <person name="Oishi K."/>
            <person name="Shin-I T."/>
            <person name="Kuroki Y."/>
            <person name="Toyoda A."/>
            <person name="Suzuki Y."/>
            <person name="Hashimoto A."/>
            <person name="Yamaguchi K."/>
            <person name="Sugano A."/>
            <person name="Kohara Y."/>
            <person name="Fujiyama A."/>
            <person name="Anterola A."/>
            <person name="Aoki S."/>
            <person name="Ashton N."/>
            <person name="Barbazuk W.B."/>
            <person name="Barker E."/>
            <person name="Bennetzen J."/>
            <person name="Bezanilla M."/>
            <person name="Blankenship R."/>
            <person name="Cho S.H."/>
            <person name="Dutcher S."/>
            <person name="Estelle M."/>
            <person name="Fawcett J.A."/>
            <person name="Gundlach H."/>
            <person name="Hanada K."/>
            <person name="Heyl A."/>
            <person name="Hicks K.A."/>
            <person name="Hugh J."/>
            <person name="Lohr M."/>
            <person name="Mayer K."/>
            <person name="Melkozernov A."/>
            <person name="Murata T."/>
            <person name="Nelson D."/>
            <person name="Pils B."/>
            <person name="Prigge M."/>
            <person name="Reiss B."/>
            <person name="Renner T."/>
            <person name="Rombauts S."/>
            <person name="Rushton P."/>
            <person name="Sanderfoot A."/>
            <person name="Schween G."/>
            <person name="Shiu S.-H."/>
            <person name="Stueber K."/>
            <person name="Theodoulou F.L."/>
            <person name="Tu H."/>
            <person name="Van de Peer Y."/>
            <person name="Verrier P.J."/>
            <person name="Waters E."/>
            <person name="Wood A."/>
            <person name="Yang L."/>
            <person name="Cove D."/>
            <person name="Cuming A."/>
            <person name="Hasebe M."/>
            <person name="Lucas S."/>
            <person name="Mishler D.B."/>
            <person name="Reski R."/>
            <person name="Grigoriev I."/>
            <person name="Quatrano R.S."/>
            <person name="Boore J.L."/>
        </authorList>
    </citation>
    <scope>NUCLEOTIDE SEQUENCE [LARGE SCALE GENOMIC DNA]</scope>
    <source>
        <strain evidence="2 3">cv. Gransden 2004</strain>
    </source>
</reference>
<name>A0A2K1J375_PHYPA</name>
<dbReference type="EMBL" id="ABEU02000017">
    <property type="protein sequence ID" value="PNR35974.1"/>
    <property type="molecule type" value="Genomic_DNA"/>
</dbReference>
<dbReference type="Gramene" id="Pp3c17_8810V3.1">
    <property type="protein sequence ID" value="Pp3c17_8810V3.1"/>
    <property type="gene ID" value="Pp3c17_8810"/>
</dbReference>
<dbReference type="PROSITE" id="PS51257">
    <property type="entry name" value="PROKAR_LIPOPROTEIN"/>
    <property type="match status" value="1"/>
</dbReference>
<sequence length="47" mass="5195">MFKDKLSWRSLVFCKSSSHNCGLTQACSCKSEAVTSLARDLNVSAQR</sequence>
<evidence type="ECO:0000313" key="1">
    <source>
        <dbReference type="EMBL" id="PNR35974.1"/>
    </source>
</evidence>
<protein>
    <submittedName>
        <fullName evidence="1 2">Uncharacterized protein</fullName>
    </submittedName>
</protein>
<keyword evidence="3" id="KW-1185">Reference proteome</keyword>
<accession>A0A2K1J375</accession>
<evidence type="ECO:0000313" key="3">
    <source>
        <dbReference type="Proteomes" id="UP000006727"/>
    </source>
</evidence>
<reference evidence="2" key="3">
    <citation type="submission" date="2020-12" db="UniProtKB">
        <authorList>
            <consortium name="EnsemblPlants"/>
        </authorList>
    </citation>
    <scope>IDENTIFICATION</scope>
</reference>
<dbReference type="EnsemblPlants" id="Pp3c17_8810V3.1">
    <property type="protein sequence ID" value="Pp3c17_8810V3.1"/>
    <property type="gene ID" value="Pp3c17_8810"/>
</dbReference>
<dbReference type="Proteomes" id="UP000006727">
    <property type="component" value="Chromosome 17"/>
</dbReference>
<dbReference type="AlphaFoldDB" id="A0A2K1J375"/>